<dbReference type="GO" id="GO:0006529">
    <property type="term" value="P:asparagine biosynthetic process"/>
    <property type="evidence" value="ECO:0007669"/>
    <property type="project" value="InterPro"/>
</dbReference>
<dbReference type="GO" id="GO:0004066">
    <property type="term" value="F:asparagine synthase (glutamine-hydrolyzing) activity"/>
    <property type="evidence" value="ECO:0007669"/>
    <property type="project" value="InterPro"/>
</dbReference>
<dbReference type="Gene3D" id="3.40.50.620">
    <property type="entry name" value="HUPs"/>
    <property type="match status" value="1"/>
</dbReference>
<dbReference type="PANTHER" id="PTHR11772:SF2">
    <property type="entry name" value="ASPARAGINE SYNTHETASE [GLUTAMINE-HYDROLYZING]"/>
    <property type="match status" value="1"/>
</dbReference>
<organism evidence="4 5">
    <name type="scientific">Marine Group III euryarchaeote CG-Epi1</name>
    <dbReference type="NCBI Taxonomy" id="1888995"/>
    <lineage>
        <taxon>Archaea</taxon>
        <taxon>Methanobacteriati</taxon>
        <taxon>Thermoplasmatota</taxon>
        <taxon>Thermoplasmata</taxon>
        <taxon>Candidatus Thermoprofundales</taxon>
    </lineage>
</organism>
<dbReference type="SUPFAM" id="SSF52402">
    <property type="entry name" value="Adenine nucleotide alpha hydrolases-like"/>
    <property type="match status" value="1"/>
</dbReference>
<dbReference type="PANTHER" id="PTHR11772">
    <property type="entry name" value="ASPARAGINE SYNTHETASE"/>
    <property type="match status" value="1"/>
</dbReference>
<dbReference type="CDD" id="cd01991">
    <property type="entry name" value="Asn_synthase_B_C"/>
    <property type="match status" value="1"/>
</dbReference>
<proteinExistence type="predicted"/>
<reference evidence="4 5" key="1">
    <citation type="submission" date="2016-08" db="EMBL/GenBank/DDBJ databases">
        <title>New Insights into Marine Group III Euryarchaeota, from dark to light.</title>
        <authorList>
            <person name="Haro-Moreno J.M."/>
            <person name="Rodriguez-Valera F."/>
            <person name="Lopez-Garcia P."/>
            <person name="Moreira D."/>
            <person name="Martin-Cuadrado A.B."/>
        </authorList>
    </citation>
    <scope>NUCLEOTIDE SEQUENCE [LARGE SCALE GENOMIC DNA]</scope>
    <source>
        <strain evidence="4">CG-Epi1</strain>
    </source>
</reference>
<evidence type="ECO:0000259" key="3">
    <source>
        <dbReference type="Pfam" id="PF00733"/>
    </source>
</evidence>
<dbReference type="Pfam" id="PF00733">
    <property type="entry name" value="Asn_synthase"/>
    <property type="match status" value="1"/>
</dbReference>
<dbReference type="EMBL" id="MIZA01000020">
    <property type="protein sequence ID" value="OIR18487.1"/>
    <property type="molecule type" value="Genomic_DNA"/>
</dbReference>
<dbReference type="GO" id="GO:0005524">
    <property type="term" value="F:ATP binding"/>
    <property type="evidence" value="ECO:0007669"/>
    <property type="project" value="UniProtKB-KW"/>
</dbReference>
<protein>
    <recommendedName>
        <fullName evidence="3">Asparagine synthetase domain-containing protein</fullName>
    </recommendedName>
</protein>
<keyword evidence="2" id="KW-0067">ATP-binding</keyword>
<gene>
    <name evidence="4" type="ORF">BD935_01650</name>
</gene>
<evidence type="ECO:0000256" key="2">
    <source>
        <dbReference type="ARBA" id="ARBA00022840"/>
    </source>
</evidence>
<evidence type="ECO:0000313" key="5">
    <source>
        <dbReference type="Proteomes" id="UP000183080"/>
    </source>
</evidence>
<feature type="domain" description="Asparagine synthetase" evidence="3">
    <location>
        <begin position="49"/>
        <end position="189"/>
    </location>
</feature>
<name>A0A1J5TC44_9ARCH</name>
<dbReference type="InterPro" id="IPR014729">
    <property type="entry name" value="Rossmann-like_a/b/a_fold"/>
</dbReference>
<evidence type="ECO:0000313" key="4">
    <source>
        <dbReference type="EMBL" id="OIR18487.1"/>
    </source>
</evidence>
<dbReference type="InterPro" id="IPR001962">
    <property type="entry name" value="Asn_synthase"/>
</dbReference>
<dbReference type="AlphaFoldDB" id="A0A1J5TC44"/>
<dbReference type="GO" id="GO:0005829">
    <property type="term" value="C:cytosol"/>
    <property type="evidence" value="ECO:0007669"/>
    <property type="project" value="TreeGrafter"/>
</dbReference>
<accession>A0A1J5TC44</accession>
<dbReference type="STRING" id="1888995.BD935_01650"/>
<sequence>MTLSSFSQDISKVDWDEHIDYLINNHKIIPTKKNLYLSLKREISEKTEGVNFGVLLSGGVDSSIIAKICKDLGREFRCFCVGISGSKDIFHARKVSDYFSLDLVVKEYSLGEVELLLKEVIDVLPIPAIEEDNYIEYIVKLTVSAVNLGSMRLGSEGLFLSGIGAEELFAGYERHSKAVKGGGTWRGIRIGDLKDESISGLKRMYNLVFERDKLISSHISKSLLAPYLADDVIIQAMNMGNYQKIDSLSNKKILRNIALDLGIPKEFSNRKKKGAQYGSGFDKAILRLAKVNGFKFKKRYIESLISE</sequence>
<comment type="caution">
    <text evidence="4">The sequence shown here is derived from an EMBL/GenBank/DDBJ whole genome shotgun (WGS) entry which is preliminary data.</text>
</comment>
<keyword evidence="1" id="KW-0547">Nucleotide-binding</keyword>
<dbReference type="Proteomes" id="UP000183080">
    <property type="component" value="Unassembled WGS sequence"/>
</dbReference>
<dbReference type="InterPro" id="IPR050795">
    <property type="entry name" value="Asn_Synthetase"/>
</dbReference>
<evidence type="ECO:0000256" key="1">
    <source>
        <dbReference type="ARBA" id="ARBA00022741"/>
    </source>
</evidence>